<evidence type="ECO:0000256" key="4">
    <source>
        <dbReference type="ARBA" id="ARBA00023136"/>
    </source>
</evidence>
<organism evidence="8">
    <name type="scientific">Enterobius vermicularis</name>
    <name type="common">Human pinworm</name>
    <dbReference type="NCBI Taxonomy" id="51028"/>
    <lineage>
        <taxon>Eukaryota</taxon>
        <taxon>Metazoa</taxon>
        <taxon>Ecdysozoa</taxon>
        <taxon>Nematoda</taxon>
        <taxon>Chromadorea</taxon>
        <taxon>Rhabditida</taxon>
        <taxon>Spirurina</taxon>
        <taxon>Oxyuridomorpha</taxon>
        <taxon>Oxyuroidea</taxon>
        <taxon>Oxyuridae</taxon>
        <taxon>Enterobius</taxon>
    </lineage>
</organism>
<dbReference type="PANTHER" id="PTHR21706:SF15">
    <property type="entry name" value="TRANSMEMBRANE PROTEIN 65"/>
    <property type="match status" value="1"/>
</dbReference>
<sequence>MASVFFRCRGLTKIPELYEPVIGRMKQVRSSCTGAYKQLPRLKIESDEKASALVNQLRPAERSLLLKALEEVSQENVVETNKDSVPLTKQQIRQLFAVNLAPFIGFGILDNMIMIFTGEYIELTLGAWLAISTMAAAALGNIVSDVGGIGLAHYVESLVSKAGIKHPVLTAEQLESSCARTVGNTARALGLVIGCLIGMFPLLFFDCN</sequence>
<feature type="transmembrane region" description="Helical" evidence="5">
    <location>
        <begin position="188"/>
        <end position="205"/>
    </location>
</feature>
<proteinExistence type="predicted"/>
<dbReference type="Proteomes" id="UP000274131">
    <property type="component" value="Unassembled WGS sequence"/>
</dbReference>
<dbReference type="GO" id="GO:0005739">
    <property type="term" value="C:mitochondrion"/>
    <property type="evidence" value="ECO:0007669"/>
    <property type="project" value="TreeGrafter"/>
</dbReference>
<gene>
    <name evidence="6" type="ORF">EVEC_LOCUS2524</name>
</gene>
<evidence type="ECO:0000313" key="8">
    <source>
        <dbReference type="WBParaSite" id="EVEC_0000281601-mRNA-1"/>
    </source>
</evidence>
<reference evidence="6 7" key="2">
    <citation type="submission" date="2018-10" db="EMBL/GenBank/DDBJ databases">
        <authorList>
            <consortium name="Pathogen Informatics"/>
        </authorList>
    </citation>
    <scope>NUCLEOTIDE SEQUENCE [LARGE SCALE GENOMIC DNA]</scope>
</reference>
<feature type="transmembrane region" description="Helical" evidence="5">
    <location>
        <begin position="96"/>
        <end position="117"/>
    </location>
</feature>
<reference evidence="8" key="1">
    <citation type="submission" date="2017-02" db="UniProtKB">
        <authorList>
            <consortium name="WormBaseParasite"/>
        </authorList>
    </citation>
    <scope>IDENTIFICATION</scope>
</reference>
<keyword evidence="4 5" id="KW-0472">Membrane</keyword>
<dbReference type="GO" id="GO:0016020">
    <property type="term" value="C:membrane"/>
    <property type="evidence" value="ECO:0007669"/>
    <property type="project" value="UniProtKB-SubCell"/>
</dbReference>
<dbReference type="EMBL" id="UXUI01007396">
    <property type="protein sequence ID" value="VDD87381.1"/>
    <property type="molecule type" value="Genomic_DNA"/>
</dbReference>
<dbReference type="AlphaFoldDB" id="A0A0N4UYY9"/>
<keyword evidence="3 5" id="KW-1133">Transmembrane helix</keyword>
<accession>A0A0N4UYY9</accession>
<evidence type="ECO:0000256" key="2">
    <source>
        <dbReference type="ARBA" id="ARBA00022692"/>
    </source>
</evidence>
<comment type="subcellular location">
    <subcellularLocation>
        <location evidence="1">Membrane</location>
        <topology evidence="1">Multi-pass membrane protein</topology>
    </subcellularLocation>
</comment>
<feature type="transmembrane region" description="Helical" evidence="5">
    <location>
        <begin position="123"/>
        <end position="143"/>
    </location>
</feature>
<keyword evidence="7" id="KW-1185">Reference proteome</keyword>
<keyword evidence="2 5" id="KW-0812">Transmembrane</keyword>
<dbReference type="WBParaSite" id="EVEC_0000281601-mRNA-1">
    <property type="protein sequence ID" value="EVEC_0000281601-mRNA-1"/>
    <property type="gene ID" value="EVEC_0000281601"/>
</dbReference>
<protein>
    <submittedName>
        <fullName evidence="8">Transmembrane protein 65</fullName>
    </submittedName>
</protein>
<evidence type="ECO:0000256" key="5">
    <source>
        <dbReference type="SAM" id="Phobius"/>
    </source>
</evidence>
<evidence type="ECO:0000313" key="7">
    <source>
        <dbReference type="Proteomes" id="UP000274131"/>
    </source>
</evidence>
<evidence type="ECO:0000256" key="1">
    <source>
        <dbReference type="ARBA" id="ARBA00004141"/>
    </source>
</evidence>
<name>A0A0N4UYY9_ENTVE</name>
<dbReference type="OrthoDB" id="430821at2759"/>
<evidence type="ECO:0000256" key="3">
    <source>
        <dbReference type="ARBA" id="ARBA00022989"/>
    </source>
</evidence>
<evidence type="ECO:0000313" key="6">
    <source>
        <dbReference type="EMBL" id="VDD87381.1"/>
    </source>
</evidence>
<dbReference type="InterPro" id="IPR019537">
    <property type="entry name" value="TMEM65"/>
</dbReference>
<dbReference type="Pfam" id="PF10507">
    <property type="entry name" value="TMEM65"/>
    <property type="match status" value="1"/>
</dbReference>
<dbReference type="PANTHER" id="PTHR21706">
    <property type="entry name" value="TRANSMEMBRANE PROTEIN 65"/>
    <property type="match status" value="1"/>
</dbReference>